<dbReference type="AlphaFoldDB" id="A0A9D4N022"/>
<keyword evidence="3" id="KW-1185">Reference proteome</keyword>
<reference evidence="2" key="2">
    <citation type="submission" date="2020-11" db="EMBL/GenBank/DDBJ databases">
        <authorList>
            <person name="McCartney M.A."/>
            <person name="Auch B."/>
            <person name="Kono T."/>
            <person name="Mallez S."/>
            <person name="Becker A."/>
            <person name="Gohl D.M."/>
            <person name="Silverstein K.A.T."/>
            <person name="Koren S."/>
            <person name="Bechman K.B."/>
            <person name="Herman A."/>
            <person name="Abrahante J.E."/>
            <person name="Garbe J."/>
        </authorList>
    </citation>
    <scope>NUCLEOTIDE SEQUENCE</scope>
    <source>
        <strain evidence="2">Duluth1</strain>
        <tissue evidence="2">Whole animal</tissue>
    </source>
</reference>
<reference evidence="2" key="1">
    <citation type="journal article" date="2019" name="bioRxiv">
        <title>The Genome of the Zebra Mussel, Dreissena polymorpha: A Resource for Invasive Species Research.</title>
        <authorList>
            <person name="McCartney M.A."/>
            <person name="Auch B."/>
            <person name="Kono T."/>
            <person name="Mallez S."/>
            <person name="Zhang Y."/>
            <person name="Obille A."/>
            <person name="Becker A."/>
            <person name="Abrahante J.E."/>
            <person name="Garbe J."/>
            <person name="Badalamenti J.P."/>
            <person name="Herman A."/>
            <person name="Mangelson H."/>
            <person name="Liachko I."/>
            <person name="Sullivan S."/>
            <person name="Sone E.D."/>
            <person name="Koren S."/>
            <person name="Silverstein K.A.T."/>
            <person name="Beckman K.B."/>
            <person name="Gohl D.M."/>
        </authorList>
    </citation>
    <scope>NUCLEOTIDE SEQUENCE</scope>
    <source>
        <strain evidence="2">Duluth1</strain>
        <tissue evidence="2">Whole animal</tissue>
    </source>
</reference>
<sequence>MGLQDPVTTAPITLHSSLLLVGSAIGSCGHTIDWDYDVFVVVDEVNIDVDEDNDDDDDDGDDDDDDDDDDHIVQLLNATSVVHPSAESIERCDDCCDDDDDDDDDDNDDDDDDESIIMLYIVTTKRNLTSQMNRKIRIGTNTRK</sequence>
<feature type="region of interest" description="Disordered" evidence="1">
    <location>
        <begin position="84"/>
        <end position="114"/>
    </location>
</feature>
<name>A0A9D4N022_DREPO</name>
<evidence type="ECO:0000313" key="3">
    <source>
        <dbReference type="Proteomes" id="UP000828390"/>
    </source>
</evidence>
<protein>
    <submittedName>
        <fullName evidence="2">Uncharacterized protein</fullName>
    </submittedName>
</protein>
<accession>A0A9D4N022</accession>
<feature type="compositionally biased region" description="Acidic residues" evidence="1">
    <location>
        <begin position="95"/>
        <end position="114"/>
    </location>
</feature>
<evidence type="ECO:0000313" key="2">
    <source>
        <dbReference type="EMBL" id="KAH3885428.1"/>
    </source>
</evidence>
<dbReference type="Proteomes" id="UP000828390">
    <property type="component" value="Unassembled WGS sequence"/>
</dbReference>
<proteinExistence type="predicted"/>
<dbReference type="EMBL" id="JAIWYP010000001">
    <property type="protein sequence ID" value="KAH3885428.1"/>
    <property type="molecule type" value="Genomic_DNA"/>
</dbReference>
<comment type="caution">
    <text evidence="2">The sequence shown here is derived from an EMBL/GenBank/DDBJ whole genome shotgun (WGS) entry which is preliminary data.</text>
</comment>
<gene>
    <name evidence="2" type="ORF">DPMN_009421</name>
</gene>
<organism evidence="2 3">
    <name type="scientific">Dreissena polymorpha</name>
    <name type="common">Zebra mussel</name>
    <name type="synonym">Mytilus polymorpha</name>
    <dbReference type="NCBI Taxonomy" id="45954"/>
    <lineage>
        <taxon>Eukaryota</taxon>
        <taxon>Metazoa</taxon>
        <taxon>Spiralia</taxon>
        <taxon>Lophotrochozoa</taxon>
        <taxon>Mollusca</taxon>
        <taxon>Bivalvia</taxon>
        <taxon>Autobranchia</taxon>
        <taxon>Heteroconchia</taxon>
        <taxon>Euheterodonta</taxon>
        <taxon>Imparidentia</taxon>
        <taxon>Neoheterodontei</taxon>
        <taxon>Myida</taxon>
        <taxon>Dreissenoidea</taxon>
        <taxon>Dreissenidae</taxon>
        <taxon>Dreissena</taxon>
    </lineage>
</organism>
<evidence type="ECO:0000256" key="1">
    <source>
        <dbReference type="SAM" id="MobiDB-lite"/>
    </source>
</evidence>
<feature type="region of interest" description="Disordered" evidence="1">
    <location>
        <begin position="47"/>
        <end position="70"/>
    </location>
</feature>